<organism evidence="1 2">
    <name type="scientific">Loigolactobacillus binensis</name>
    <dbReference type="NCBI Taxonomy" id="2559922"/>
    <lineage>
        <taxon>Bacteria</taxon>
        <taxon>Bacillati</taxon>
        <taxon>Bacillota</taxon>
        <taxon>Bacilli</taxon>
        <taxon>Lactobacillales</taxon>
        <taxon>Lactobacillaceae</taxon>
        <taxon>Loigolactobacillus</taxon>
    </lineage>
</organism>
<dbReference type="EMBL" id="JBHTIO010000016">
    <property type="protein sequence ID" value="MFD0896706.1"/>
    <property type="molecule type" value="Genomic_DNA"/>
</dbReference>
<dbReference type="Proteomes" id="UP001597104">
    <property type="component" value="Unassembled WGS sequence"/>
</dbReference>
<protein>
    <submittedName>
        <fullName evidence="1">Sigma-70 family RNA polymerase sigma factor</fullName>
    </submittedName>
</protein>
<comment type="caution">
    <text evidence="1">The sequence shown here is derived from an EMBL/GenBank/DDBJ whole genome shotgun (WGS) entry which is preliminary data.</text>
</comment>
<dbReference type="InterPro" id="IPR013325">
    <property type="entry name" value="RNA_pol_sigma_r2"/>
</dbReference>
<sequence>MTNQLINTAFTAALHDKKMIAGALKHCYITRERADYDDFFQECLLAYVDAYCQYAAMSAPQISRNNYLYTKLCQHIYDYWRKNQCYNKYFSHQCKAEPYADADLTNYLAVQELITHLTSQENQLFDHLYLQSDSVPETCRQLKISHSALYRRRKKLLAKIANFF</sequence>
<accession>A0ABW3EAF8</accession>
<name>A0ABW3EAF8_9LACO</name>
<dbReference type="RefSeq" id="WP_137638506.1">
    <property type="nucleotide sequence ID" value="NZ_BJDN01000027.1"/>
</dbReference>
<keyword evidence="2" id="KW-1185">Reference proteome</keyword>
<evidence type="ECO:0000313" key="1">
    <source>
        <dbReference type="EMBL" id="MFD0896706.1"/>
    </source>
</evidence>
<dbReference type="SUPFAM" id="SSF88946">
    <property type="entry name" value="Sigma2 domain of RNA polymerase sigma factors"/>
    <property type="match status" value="1"/>
</dbReference>
<evidence type="ECO:0000313" key="2">
    <source>
        <dbReference type="Proteomes" id="UP001597104"/>
    </source>
</evidence>
<proteinExistence type="predicted"/>
<reference evidence="2" key="1">
    <citation type="journal article" date="2019" name="Int. J. Syst. Evol. Microbiol.">
        <title>The Global Catalogue of Microorganisms (GCM) 10K type strain sequencing project: providing services to taxonomists for standard genome sequencing and annotation.</title>
        <authorList>
            <consortium name="The Broad Institute Genomics Platform"/>
            <consortium name="The Broad Institute Genome Sequencing Center for Infectious Disease"/>
            <person name="Wu L."/>
            <person name="Ma J."/>
        </authorList>
    </citation>
    <scope>NUCLEOTIDE SEQUENCE [LARGE SCALE GENOMIC DNA]</scope>
    <source>
        <strain evidence="2">CCM 8925</strain>
    </source>
</reference>
<gene>
    <name evidence="1" type="ORF">ACFQZ7_03020</name>
</gene>